<feature type="transmembrane region" description="Helical" evidence="7">
    <location>
        <begin position="342"/>
        <end position="365"/>
    </location>
</feature>
<evidence type="ECO:0000256" key="2">
    <source>
        <dbReference type="ARBA" id="ARBA00006386"/>
    </source>
</evidence>
<evidence type="ECO:0000256" key="3">
    <source>
        <dbReference type="ARBA" id="ARBA00022475"/>
    </source>
</evidence>
<name>U7QEK9_9CYAN</name>
<evidence type="ECO:0000313" key="9">
    <source>
        <dbReference type="Proteomes" id="UP000017127"/>
    </source>
</evidence>
<feature type="transmembrane region" description="Helical" evidence="7">
    <location>
        <begin position="12"/>
        <end position="33"/>
    </location>
</feature>
<accession>U7QEK9</accession>
<dbReference type="RefSeq" id="WP_023067456.1">
    <property type="nucleotide sequence ID" value="NZ_AUZM01000038.1"/>
</dbReference>
<keyword evidence="5 7" id="KW-1133">Transmembrane helix</keyword>
<sequence length="366" mass="39856">MESTLINQLNSGFTLFLSLLVEALPFLLLGVLFSSVLNQLVDERKLLSLVPSHPLLGALFGSLVGFLFPVCECGNVPVARRFIIQGIPASAAIGFLFAAPTINPIVIWSTWIAFRDQPEIVFLRVLLSLIIATLLGWVFSFQKDLRPMLQPTIARLLPPPRLNDNKTAEASESSPLLQPGTYLLGSAEQPVRLESIPFWQAGQGIGKPDKKTAKLEKRQKIHLRSLFLRPSKERLGLMVENMVQELRELGGILVIGSLIAAIIQVAMPREIILSLGHGPVSSIVAMLLLGGVVSICSTVDAFFALSFAATFTSGSLLAFLVFGPMIDIKTVGLMLSVFKPRAVVYLMVLAAQMTFLLTLIVNLNIS</sequence>
<dbReference type="PATRIC" id="fig|1348334.3.peg.3593"/>
<dbReference type="InterPro" id="IPR052923">
    <property type="entry name" value="UPF0718"/>
</dbReference>
<dbReference type="Proteomes" id="UP000017127">
    <property type="component" value="Unassembled WGS sequence"/>
</dbReference>
<comment type="caution">
    <text evidence="8">The sequence shown here is derived from an EMBL/GenBank/DDBJ whole genome shotgun (WGS) entry which is preliminary data.</text>
</comment>
<proteinExistence type="inferred from homology"/>
<feature type="transmembrane region" description="Helical" evidence="7">
    <location>
        <begin position="92"/>
        <end position="114"/>
    </location>
</feature>
<feature type="transmembrane region" description="Helical" evidence="7">
    <location>
        <begin position="273"/>
        <end position="295"/>
    </location>
</feature>
<keyword evidence="4 7" id="KW-0812">Transmembrane</keyword>
<keyword evidence="9" id="KW-1185">Reference proteome</keyword>
<feature type="transmembrane region" description="Helical" evidence="7">
    <location>
        <begin position="249"/>
        <end position="267"/>
    </location>
</feature>
<dbReference type="InterPro" id="IPR005524">
    <property type="entry name" value="DUF318"/>
</dbReference>
<gene>
    <name evidence="8" type="ORF">M595_3714</name>
</gene>
<reference evidence="8 9" key="1">
    <citation type="journal article" date="2013" name="Front. Microbiol.">
        <title>Comparative genomic analyses of the cyanobacterium, Lyngbya aestuarii BL J, a powerful hydrogen producer.</title>
        <authorList>
            <person name="Kothari A."/>
            <person name="Vaughn M."/>
            <person name="Garcia-Pichel F."/>
        </authorList>
    </citation>
    <scope>NUCLEOTIDE SEQUENCE [LARGE SCALE GENOMIC DNA]</scope>
    <source>
        <strain evidence="8 9">BL J</strain>
    </source>
</reference>
<dbReference type="PANTHER" id="PTHR34184:SF4">
    <property type="entry name" value="UPF0718 PROTEIN YCGR"/>
    <property type="match status" value="1"/>
</dbReference>
<dbReference type="GO" id="GO:0005886">
    <property type="term" value="C:plasma membrane"/>
    <property type="evidence" value="ECO:0007669"/>
    <property type="project" value="UniProtKB-SubCell"/>
</dbReference>
<protein>
    <submittedName>
        <fullName evidence="8">Putative permease family protein</fullName>
    </submittedName>
</protein>
<evidence type="ECO:0000256" key="1">
    <source>
        <dbReference type="ARBA" id="ARBA00004651"/>
    </source>
</evidence>
<evidence type="ECO:0000256" key="5">
    <source>
        <dbReference type="ARBA" id="ARBA00022989"/>
    </source>
</evidence>
<dbReference type="OrthoDB" id="9810876at2"/>
<dbReference type="EMBL" id="AUZM01000038">
    <property type="protein sequence ID" value="ERT06353.1"/>
    <property type="molecule type" value="Genomic_DNA"/>
</dbReference>
<feature type="transmembrane region" description="Helical" evidence="7">
    <location>
        <begin position="120"/>
        <end position="139"/>
    </location>
</feature>
<keyword evidence="3" id="KW-1003">Cell membrane</keyword>
<evidence type="ECO:0000313" key="8">
    <source>
        <dbReference type="EMBL" id="ERT06353.1"/>
    </source>
</evidence>
<comment type="similarity">
    <text evidence="2">Belongs to the UPF0718 family.</text>
</comment>
<evidence type="ECO:0000256" key="6">
    <source>
        <dbReference type="ARBA" id="ARBA00023136"/>
    </source>
</evidence>
<dbReference type="Pfam" id="PF03773">
    <property type="entry name" value="ArsP_1"/>
    <property type="match status" value="1"/>
</dbReference>
<organism evidence="8 9">
    <name type="scientific">Lyngbya aestuarii BL J</name>
    <dbReference type="NCBI Taxonomy" id="1348334"/>
    <lineage>
        <taxon>Bacteria</taxon>
        <taxon>Bacillati</taxon>
        <taxon>Cyanobacteriota</taxon>
        <taxon>Cyanophyceae</taxon>
        <taxon>Oscillatoriophycideae</taxon>
        <taxon>Oscillatoriales</taxon>
        <taxon>Microcoleaceae</taxon>
        <taxon>Lyngbya</taxon>
    </lineage>
</organism>
<feature type="transmembrane region" description="Helical" evidence="7">
    <location>
        <begin position="53"/>
        <end position="71"/>
    </location>
</feature>
<keyword evidence="6 7" id="KW-0472">Membrane</keyword>
<evidence type="ECO:0000256" key="4">
    <source>
        <dbReference type="ARBA" id="ARBA00022692"/>
    </source>
</evidence>
<feature type="transmembrane region" description="Helical" evidence="7">
    <location>
        <begin position="302"/>
        <end position="322"/>
    </location>
</feature>
<dbReference type="AlphaFoldDB" id="U7QEK9"/>
<dbReference type="PANTHER" id="PTHR34184">
    <property type="entry name" value="UPF0718 PROTEIN YCGR"/>
    <property type="match status" value="1"/>
</dbReference>
<comment type="subcellular location">
    <subcellularLocation>
        <location evidence="1">Cell membrane</location>
        <topology evidence="1">Multi-pass membrane protein</topology>
    </subcellularLocation>
</comment>
<evidence type="ECO:0000256" key="7">
    <source>
        <dbReference type="SAM" id="Phobius"/>
    </source>
</evidence>